<dbReference type="SFLD" id="SFLDG00180">
    <property type="entry name" value="muconate_cycloisomerase"/>
    <property type="match status" value="1"/>
</dbReference>
<dbReference type="GO" id="GO:0046872">
    <property type="term" value="F:metal ion binding"/>
    <property type="evidence" value="ECO:0007669"/>
    <property type="project" value="UniProtKB-KW"/>
</dbReference>
<gene>
    <name evidence="3" type="ORF">ESV85_12945</name>
</gene>
<dbReference type="PROSITE" id="PS00909">
    <property type="entry name" value="MR_MLE_2"/>
    <property type="match status" value="1"/>
</dbReference>
<accession>A0A5C7ANL4</accession>
<comment type="caution">
    <text evidence="3">The sequence shown here is derived from an EMBL/GenBank/DDBJ whole genome shotgun (WGS) entry which is preliminary data.</text>
</comment>
<dbReference type="PANTHER" id="PTHR48073">
    <property type="entry name" value="O-SUCCINYLBENZOATE SYNTHASE-RELATED"/>
    <property type="match status" value="1"/>
</dbReference>
<dbReference type="EMBL" id="VORW01000008">
    <property type="protein sequence ID" value="TXE10238.1"/>
    <property type="molecule type" value="Genomic_DNA"/>
</dbReference>
<evidence type="ECO:0000256" key="1">
    <source>
        <dbReference type="ARBA" id="ARBA00022723"/>
    </source>
</evidence>
<name>A0A5C7ANL4_9BACT</name>
<dbReference type="Gene3D" id="3.30.390.10">
    <property type="entry name" value="Enolase-like, N-terminal domain"/>
    <property type="match status" value="1"/>
</dbReference>
<evidence type="ECO:0000313" key="4">
    <source>
        <dbReference type="Proteomes" id="UP000321935"/>
    </source>
</evidence>
<organism evidence="3 4">
    <name type="scientific">Algoriphagus aquimarinus</name>
    <dbReference type="NCBI Taxonomy" id="237018"/>
    <lineage>
        <taxon>Bacteria</taxon>
        <taxon>Pseudomonadati</taxon>
        <taxon>Bacteroidota</taxon>
        <taxon>Cytophagia</taxon>
        <taxon>Cytophagales</taxon>
        <taxon>Cyclobacteriaceae</taxon>
        <taxon>Algoriphagus</taxon>
    </lineage>
</organism>
<dbReference type="GO" id="GO:0009063">
    <property type="term" value="P:amino acid catabolic process"/>
    <property type="evidence" value="ECO:0007669"/>
    <property type="project" value="InterPro"/>
</dbReference>
<dbReference type="Proteomes" id="UP000321935">
    <property type="component" value="Unassembled WGS sequence"/>
</dbReference>
<dbReference type="AlphaFoldDB" id="A0A5C7ANL4"/>
<dbReference type="SFLD" id="SFLDF00009">
    <property type="entry name" value="o-succinylbenzoate_synthase"/>
    <property type="match status" value="1"/>
</dbReference>
<dbReference type="CDD" id="cd03320">
    <property type="entry name" value="OSBS"/>
    <property type="match status" value="1"/>
</dbReference>
<dbReference type="InterPro" id="IPR013342">
    <property type="entry name" value="Mandelate_racemase_C"/>
</dbReference>
<proteinExistence type="predicted"/>
<dbReference type="InterPro" id="IPR029017">
    <property type="entry name" value="Enolase-like_N"/>
</dbReference>
<dbReference type="PANTHER" id="PTHR48073:SF2">
    <property type="entry name" value="O-SUCCINYLBENZOATE SYNTHASE"/>
    <property type="match status" value="1"/>
</dbReference>
<dbReference type="InterPro" id="IPR036849">
    <property type="entry name" value="Enolase-like_C_sf"/>
</dbReference>
<dbReference type="GO" id="GO:0016854">
    <property type="term" value="F:racemase and epimerase activity"/>
    <property type="evidence" value="ECO:0007669"/>
    <property type="project" value="UniProtKB-ARBA"/>
</dbReference>
<dbReference type="InterPro" id="IPR029065">
    <property type="entry name" value="Enolase_C-like"/>
</dbReference>
<dbReference type="SFLD" id="SFLDS00001">
    <property type="entry name" value="Enolase"/>
    <property type="match status" value="1"/>
</dbReference>
<dbReference type="SMART" id="SM00922">
    <property type="entry name" value="MR_MLE"/>
    <property type="match status" value="1"/>
</dbReference>
<dbReference type="Pfam" id="PF13378">
    <property type="entry name" value="MR_MLE_C"/>
    <property type="match status" value="1"/>
</dbReference>
<evidence type="ECO:0000259" key="2">
    <source>
        <dbReference type="SMART" id="SM00922"/>
    </source>
</evidence>
<feature type="domain" description="Mandelate racemase/muconate lactonizing enzyme C-terminal" evidence="2">
    <location>
        <begin position="147"/>
        <end position="245"/>
    </location>
</feature>
<sequence length="360" mass="40703">MSNSSKITFEYLKRTLIFKFDAGTSRGVLKTKDVFWIKAFHSDRPEIIGWGEAAPLVKLSLDDRPDFEEVLRKTLDQMSQLHFGSGEENVLNQLRELIPFELPSIRFALETAILDLSEGGDRKILGDGFYKGVKAIAINGLIWMGQKDFMLDQIKEKLEQGFDCIKMKIGAIDFQQELDLLDYIRTRFSKDQITLRVDANGAFSEKDALFKLQQLATYELHSIEQPIAAGNWETMKQLCAATPLPIALDEELIGVKNKAELLDEIQPQHIILKPTLLGGILETKEWIQLAERRKIGWWMTSALESNIGLNAIAQLADSLDATVPQGLGTGKLYQNNLKSPLEIEEGKIHYNPQVDWEQPS</sequence>
<evidence type="ECO:0000313" key="3">
    <source>
        <dbReference type="EMBL" id="TXE10238.1"/>
    </source>
</evidence>
<protein>
    <submittedName>
        <fullName evidence="3">O-succinylbenzoate synthase</fullName>
    </submittedName>
</protein>
<reference evidence="3 4" key="1">
    <citation type="submission" date="2019-08" db="EMBL/GenBank/DDBJ databases">
        <title>Genomes sequence of Algoriphagus aquimarinus ACAM450.</title>
        <authorList>
            <person name="Bowman J.P."/>
        </authorList>
    </citation>
    <scope>NUCLEOTIDE SEQUENCE [LARGE SCALE GENOMIC DNA]</scope>
    <source>
        <strain evidence="3 4">ACAM 450</strain>
    </source>
</reference>
<dbReference type="SUPFAM" id="SSF51604">
    <property type="entry name" value="Enolase C-terminal domain-like"/>
    <property type="match status" value="1"/>
</dbReference>
<dbReference type="InterPro" id="IPR018110">
    <property type="entry name" value="Mandel_Rmase/mucon_lact_enz_CS"/>
</dbReference>
<dbReference type="OrthoDB" id="9766759at2"/>
<keyword evidence="1" id="KW-0479">Metal-binding</keyword>
<dbReference type="Gene3D" id="3.20.20.120">
    <property type="entry name" value="Enolase-like C-terminal domain"/>
    <property type="match status" value="1"/>
</dbReference>
<dbReference type="SUPFAM" id="SSF54826">
    <property type="entry name" value="Enolase N-terminal domain-like"/>
    <property type="match status" value="1"/>
</dbReference>
<dbReference type="RefSeq" id="WP_146918244.1">
    <property type="nucleotide sequence ID" value="NZ_VORW01000008.1"/>
</dbReference>